<dbReference type="AlphaFoldDB" id="A0A939G469"/>
<dbReference type="GO" id="GO:0003723">
    <property type="term" value="F:RNA binding"/>
    <property type="evidence" value="ECO:0007669"/>
    <property type="project" value="UniProtKB-UniRule"/>
</dbReference>
<reference evidence="4 5" key="1">
    <citation type="submission" date="2021-03" db="EMBL/GenBank/DDBJ databases">
        <title>Fibrella sp. HMF5036 genome sequencing and assembly.</title>
        <authorList>
            <person name="Kang H."/>
            <person name="Kim H."/>
            <person name="Bae S."/>
            <person name="Joh K."/>
        </authorList>
    </citation>
    <scope>NUCLEOTIDE SEQUENCE [LARGE SCALE GENOMIC DNA]</scope>
    <source>
        <strain evidence="4 5">HMF5036</strain>
    </source>
</reference>
<evidence type="ECO:0000313" key="4">
    <source>
        <dbReference type="EMBL" id="MBO0930770.1"/>
    </source>
</evidence>
<dbReference type="GO" id="GO:0005829">
    <property type="term" value="C:cytosol"/>
    <property type="evidence" value="ECO:0007669"/>
    <property type="project" value="TreeGrafter"/>
</dbReference>
<proteinExistence type="inferred from homology"/>
<dbReference type="InterPro" id="IPR020081">
    <property type="entry name" value="SsrA-bd_prot_CS"/>
</dbReference>
<dbReference type="SUPFAM" id="SSF74982">
    <property type="entry name" value="Small protein B (SmpB)"/>
    <property type="match status" value="1"/>
</dbReference>
<dbReference type="GO" id="GO:0070929">
    <property type="term" value="P:trans-translation"/>
    <property type="evidence" value="ECO:0007669"/>
    <property type="project" value="UniProtKB-UniRule"/>
</dbReference>
<protein>
    <recommendedName>
        <fullName evidence="3">SsrA-binding protein</fullName>
    </recommendedName>
    <alternativeName>
        <fullName evidence="3">Small protein B</fullName>
    </alternativeName>
</protein>
<dbReference type="PANTHER" id="PTHR30308">
    <property type="entry name" value="TMRNA-BINDING COMPONENT OF TRANS-TRANSLATION TAGGING COMPLEX"/>
    <property type="match status" value="1"/>
</dbReference>
<evidence type="ECO:0000256" key="1">
    <source>
        <dbReference type="ARBA" id="ARBA00022490"/>
    </source>
</evidence>
<dbReference type="GO" id="GO:0070930">
    <property type="term" value="P:trans-translation-dependent protein tagging"/>
    <property type="evidence" value="ECO:0007669"/>
    <property type="project" value="TreeGrafter"/>
</dbReference>
<gene>
    <name evidence="3 4" type="primary">smpB</name>
    <name evidence="4" type="ORF">J2I48_07205</name>
</gene>
<dbReference type="InterPro" id="IPR000037">
    <property type="entry name" value="SsrA-bd_prot"/>
</dbReference>
<dbReference type="CDD" id="cd09294">
    <property type="entry name" value="SmpB"/>
    <property type="match status" value="1"/>
</dbReference>
<dbReference type="EMBL" id="JAFMYU010000004">
    <property type="protein sequence ID" value="MBO0930770.1"/>
    <property type="molecule type" value="Genomic_DNA"/>
</dbReference>
<evidence type="ECO:0000256" key="3">
    <source>
        <dbReference type="HAMAP-Rule" id="MF_00023"/>
    </source>
</evidence>
<dbReference type="NCBIfam" id="NF003843">
    <property type="entry name" value="PRK05422.1"/>
    <property type="match status" value="1"/>
</dbReference>
<comment type="subcellular location">
    <subcellularLocation>
        <location evidence="3">Cytoplasm</location>
    </subcellularLocation>
    <text evidence="3">The tmRNA-SmpB complex associates with stalled 70S ribosomes.</text>
</comment>
<dbReference type="NCBIfam" id="TIGR00086">
    <property type="entry name" value="smpB"/>
    <property type="match status" value="1"/>
</dbReference>
<accession>A0A939G469</accession>
<comment type="function">
    <text evidence="3">Required for rescue of stalled ribosomes mediated by trans-translation. Binds to transfer-messenger RNA (tmRNA), required for stable association of tmRNA with ribosomes. tmRNA and SmpB together mimic tRNA shape, replacing the anticodon stem-loop with SmpB. tmRNA is encoded by the ssrA gene; the 2 termini fold to resemble tRNA(Ala) and it encodes a 'tag peptide', a short internal open reading frame. During trans-translation Ala-aminoacylated tmRNA acts like a tRNA, entering the A-site of stalled ribosomes, displacing the stalled mRNA. The ribosome then switches to translate the ORF on the tmRNA; the nascent peptide is terminated with the 'tag peptide' encoded by the tmRNA and targeted for degradation. The ribosome is freed to recommence translation, which seems to be the essential function of trans-translation.</text>
</comment>
<name>A0A939G469_9BACT</name>
<sequence>MASVSIVKQVDIRNRRASFEYSFVDTFTAGLVLTGTEIKSIRQGKVNLQDAYCLFLGTELFIRQMSISTYTEGTYNNHDPLRDRKLLLTKRELRRLIENLKDQGLTIVPIRLYTNPRGFAKIDIALAKGKKLYDKRDSIKERDATRNMQRGQYED</sequence>
<dbReference type="PANTHER" id="PTHR30308:SF2">
    <property type="entry name" value="SSRA-BINDING PROTEIN"/>
    <property type="match status" value="1"/>
</dbReference>
<dbReference type="Proteomes" id="UP000664795">
    <property type="component" value="Unassembled WGS sequence"/>
</dbReference>
<evidence type="ECO:0000313" key="5">
    <source>
        <dbReference type="Proteomes" id="UP000664795"/>
    </source>
</evidence>
<comment type="caution">
    <text evidence="4">The sequence shown here is derived from an EMBL/GenBank/DDBJ whole genome shotgun (WGS) entry which is preliminary data.</text>
</comment>
<comment type="similarity">
    <text evidence="3">Belongs to the SmpB family.</text>
</comment>
<organism evidence="4 5">
    <name type="scientific">Fibrella aquatilis</name>
    <dbReference type="NCBI Taxonomy" id="2817059"/>
    <lineage>
        <taxon>Bacteria</taxon>
        <taxon>Pseudomonadati</taxon>
        <taxon>Bacteroidota</taxon>
        <taxon>Cytophagia</taxon>
        <taxon>Cytophagales</taxon>
        <taxon>Spirosomataceae</taxon>
        <taxon>Fibrella</taxon>
    </lineage>
</organism>
<dbReference type="HAMAP" id="MF_00023">
    <property type="entry name" value="SmpB"/>
    <property type="match status" value="1"/>
</dbReference>
<keyword evidence="2 3" id="KW-0694">RNA-binding</keyword>
<keyword evidence="1 3" id="KW-0963">Cytoplasm</keyword>
<dbReference type="PROSITE" id="PS01317">
    <property type="entry name" value="SSRP"/>
    <property type="match status" value="1"/>
</dbReference>
<keyword evidence="5" id="KW-1185">Reference proteome</keyword>
<evidence type="ECO:0000256" key="2">
    <source>
        <dbReference type="ARBA" id="ARBA00022884"/>
    </source>
</evidence>
<dbReference type="RefSeq" id="WP_207334726.1">
    <property type="nucleotide sequence ID" value="NZ_JAFMYU010000004.1"/>
</dbReference>
<dbReference type="Pfam" id="PF01668">
    <property type="entry name" value="SmpB"/>
    <property type="match status" value="1"/>
</dbReference>
<dbReference type="Gene3D" id="2.40.280.10">
    <property type="match status" value="1"/>
</dbReference>
<dbReference type="InterPro" id="IPR023620">
    <property type="entry name" value="SmpB"/>
</dbReference>